<dbReference type="GO" id="GO:0009279">
    <property type="term" value="C:cell outer membrane"/>
    <property type="evidence" value="ECO:0007669"/>
    <property type="project" value="UniProtKB-SubCell"/>
</dbReference>
<proteinExistence type="inferred from homology"/>
<evidence type="ECO:0000256" key="11">
    <source>
        <dbReference type="RuleBase" id="RU003357"/>
    </source>
</evidence>
<dbReference type="Gene3D" id="3.55.50.30">
    <property type="match status" value="1"/>
</dbReference>
<feature type="region of interest" description="Disordered" evidence="12">
    <location>
        <begin position="108"/>
        <end position="138"/>
    </location>
</feature>
<dbReference type="InterPro" id="IPR037066">
    <property type="entry name" value="Plug_dom_sf"/>
</dbReference>
<feature type="signal peptide" evidence="13">
    <location>
        <begin position="1"/>
        <end position="29"/>
    </location>
</feature>
<comment type="caution">
    <text evidence="15">The sequence shown here is derived from an EMBL/GenBank/DDBJ whole genome shotgun (WGS) entry which is preliminary data.</text>
</comment>
<evidence type="ECO:0000313" key="16">
    <source>
        <dbReference type="Proteomes" id="UP000249524"/>
    </source>
</evidence>
<evidence type="ECO:0000256" key="9">
    <source>
        <dbReference type="ARBA" id="ARBA00023237"/>
    </source>
</evidence>
<dbReference type="InterPro" id="IPR036942">
    <property type="entry name" value="Beta-barrel_TonB_sf"/>
</dbReference>
<accession>A0A328BL15</accession>
<dbReference type="Pfam" id="PF07660">
    <property type="entry name" value="STN"/>
    <property type="match status" value="1"/>
</dbReference>
<keyword evidence="7 11" id="KW-0798">TonB box</keyword>
<comment type="subcellular location">
    <subcellularLocation>
        <location evidence="1 10">Cell outer membrane</location>
        <topology evidence="1 10">Multi-pass membrane protein</topology>
    </subcellularLocation>
</comment>
<organism evidence="15 16">
    <name type="scientific">Phenylobacterium kunshanense</name>
    <dbReference type="NCBI Taxonomy" id="1445034"/>
    <lineage>
        <taxon>Bacteria</taxon>
        <taxon>Pseudomonadati</taxon>
        <taxon>Pseudomonadota</taxon>
        <taxon>Alphaproteobacteria</taxon>
        <taxon>Caulobacterales</taxon>
        <taxon>Caulobacteraceae</taxon>
        <taxon>Phenylobacterium</taxon>
    </lineage>
</organism>
<evidence type="ECO:0000256" key="2">
    <source>
        <dbReference type="ARBA" id="ARBA00022448"/>
    </source>
</evidence>
<evidence type="ECO:0000313" key="15">
    <source>
        <dbReference type="EMBL" id="RAK67803.1"/>
    </source>
</evidence>
<evidence type="ECO:0000256" key="5">
    <source>
        <dbReference type="ARBA" id="ARBA00022692"/>
    </source>
</evidence>
<evidence type="ECO:0000256" key="8">
    <source>
        <dbReference type="ARBA" id="ARBA00023136"/>
    </source>
</evidence>
<keyword evidence="16" id="KW-1185">Reference proteome</keyword>
<dbReference type="GO" id="GO:0006826">
    <property type="term" value="P:iron ion transport"/>
    <property type="evidence" value="ECO:0007669"/>
    <property type="project" value="UniProtKB-KW"/>
</dbReference>
<keyword evidence="4" id="KW-0410">Iron transport</keyword>
<evidence type="ECO:0000256" key="6">
    <source>
        <dbReference type="ARBA" id="ARBA00023004"/>
    </source>
</evidence>
<keyword evidence="5 10" id="KW-0812">Transmembrane</keyword>
<feature type="domain" description="Secretin/TonB short N-terminal" evidence="14">
    <location>
        <begin position="54"/>
        <end position="105"/>
    </location>
</feature>
<protein>
    <submittedName>
        <fullName evidence="15">TonB-dependent receptor</fullName>
    </submittedName>
</protein>
<dbReference type="PANTHER" id="PTHR47234">
    <property type="match status" value="1"/>
</dbReference>
<evidence type="ECO:0000256" key="4">
    <source>
        <dbReference type="ARBA" id="ARBA00022496"/>
    </source>
</evidence>
<keyword evidence="2 10" id="KW-0813">Transport</keyword>
<name>A0A328BL15_9CAUL</name>
<sequence length="1026" mass="108108">MFEAYAYQVARRWAWLASAACLIAGAAQAQTYAVSLKAKGLEPALIGLATQTRQQIMFSKSVVAGRRAPAVQGQMTAEQALERLLAGTDLRARRVNASLVVVERAPPEQGDAAGARPFDVAEGPVGDNGAGAPAEPSPVGLVSAPPAPVPSEPTLLDEVRVTGSHIRGTRSASPLMVMDRDDLERSGHATVAGALAALPQAFATGASEGTLTTGSDRIVRNVNYGASVNLRGLGPDATLILVNGRRLSGSGSFGDFADISSIPSAAVERVELLLDGASALYGADAVGGVVNTILRKDVEGAETRAYAGVGTAGEPAQVQLSQTFGRQWTGGGVFVALEYQKRNALRAEDRDYTASADLRPLGGSDWRATNSFPGNILGPDPVTGALVPRWAIPAGQDGVGLSPSDFIDGRSNLQNQRAGIDTLPRQVLQSVFLTAHQELGGIEFTGDVRYAFRKYAVRTAGNVTRLTVNRANPFFVSPDGSASHSIAYSLQPELGNPLNIGSAETWAASLGAKAPLFGDWLADGYLGFGQEISESDTTGVLQTLYLSEALGTTPDRPETAFNVARDGYFNPFSGRPGANSAAVLDFIGSGFSSSRIRIRSWVASGQADGTLLRLPGGAVKLALGAQARRETLVRSGSNFAFTAAPSPQISADVARETLSAFGELRVPLVGDANRRPGVEALELSLAGRVERYDDVGTTANPKVGVLWRPTEDLTVRGTYGRSFRAPALREVHDPSSASSLQLSQADGARVRVLVLGGGNEDLEPETANAWTFGADYRPSAVPGLALGFTAFDIAFRNRIDRPVQQNAAAALIDPTLSPFVQNISPATNAADRALIVELLARPGTLASAAAFPPEAFAAIVDNRYVNTTTLRVRGVDVTAGYRFSVGGDEVALGLNGTYMVDYKQQVTPTSAPRERVGVAGSPVKLRARATVDWTHDRLTLGAAFNYVDRYRDVAGTRISAQPTVDLQARLAAPDRGFARGVSVSLTVRNLFDEGPPFYDNPVGIGYDPTNAEPVGRFAAIQITRAW</sequence>
<dbReference type="InterPro" id="IPR000531">
    <property type="entry name" value="Beta-barrel_TonB"/>
</dbReference>
<dbReference type="Proteomes" id="UP000249524">
    <property type="component" value="Unassembled WGS sequence"/>
</dbReference>
<gene>
    <name evidence="15" type="ORF">DJ019_07855</name>
</gene>
<keyword evidence="9 10" id="KW-0998">Cell outer membrane</keyword>
<dbReference type="Gene3D" id="2.170.130.10">
    <property type="entry name" value="TonB-dependent receptor, plug domain"/>
    <property type="match status" value="1"/>
</dbReference>
<dbReference type="InterPro" id="IPR012910">
    <property type="entry name" value="Plug_dom"/>
</dbReference>
<dbReference type="AlphaFoldDB" id="A0A328BL15"/>
<reference evidence="15 16" key="1">
    <citation type="submission" date="2018-05" db="EMBL/GenBank/DDBJ databases">
        <authorList>
            <person name="Lanie J.A."/>
            <person name="Ng W.-L."/>
            <person name="Kazmierczak K.M."/>
            <person name="Andrzejewski T.M."/>
            <person name="Davidsen T.M."/>
            <person name="Wayne K.J."/>
            <person name="Tettelin H."/>
            <person name="Glass J.I."/>
            <person name="Rusch D."/>
            <person name="Podicherti R."/>
            <person name="Tsui H.-C.T."/>
            <person name="Winkler M.E."/>
        </authorList>
    </citation>
    <scope>NUCLEOTIDE SEQUENCE [LARGE SCALE GENOMIC DNA]</scope>
    <source>
        <strain evidence="15 16">BUT-10</strain>
    </source>
</reference>
<dbReference type="Pfam" id="PF07715">
    <property type="entry name" value="Plug"/>
    <property type="match status" value="1"/>
</dbReference>
<feature type="chain" id="PRO_5016267283" evidence="13">
    <location>
        <begin position="30"/>
        <end position="1026"/>
    </location>
</feature>
<keyword evidence="8 10" id="KW-0472">Membrane</keyword>
<dbReference type="Gene3D" id="2.40.170.20">
    <property type="entry name" value="TonB-dependent receptor, beta-barrel domain"/>
    <property type="match status" value="1"/>
</dbReference>
<dbReference type="SUPFAM" id="SSF56935">
    <property type="entry name" value="Porins"/>
    <property type="match status" value="1"/>
</dbReference>
<dbReference type="InterPro" id="IPR039426">
    <property type="entry name" value="TonB-dep_rcpt-like"/>
</dbReference>
<evidence type="ECO:0000256" key="3">
    <source>
        <dbReference type="ARBA" id="ARBA00022452"/>
    </source>
</evidence>
<evidence type="ECO:0000256" key="13">
    <source>
        <dbReference type="SAM" id="SignalP"/>
    </source>
</evidence>
<comment type="similarity">
    <text evidence="10 11">Belongs to the TonB-dependent receptor family.</text>
</comment>
<keyword evidence="13" id="KW-0732">Signal</keyword>
<evidence type="ECO:0000256" key="12">
    <source>
        <dbReference type="SAM" id="MobiDB-lite"/>
    </source>
</evidence>
<dbReference type="SMART" id="SM00965">
    <property type="entry name" value="STN"/>
    <property type="match status" value="1"/>
</dbReference>
<dbReference type="EMBL" id="QFYS01000002">
    <property type="protein sequence ID" value="RAK67803.1"/>
    <property type="molecule type" value="Genomic_DNA"/>
</dbReference>
<keyword evidence="3 10" id="KW-1134">Transmembrane beta strand</keyword>
<evidence type="ECO:0000256" key="1">
    <source>
        <dbReference type="ARBA" id="ARBA00004571"/>
    </source>
</evidence>
<evidence type="ECO:0000256" key="10">
    <source>
        <dbReference type="PROSITE-ProRule" id="PRU01360"/>
    </source>
</evidence>
<dbReference type="PROSITE" id="PS52016">
    <property type="entry name" value="TONB_DEPENDENT_REC_3"/>
    <property type="match status" value="1"/>
</dbReference>
<keyword evidence="6" id="KW-0408">Iron</keyword>
<keyword evidence="4" id="KW-0406">Ion transport</keyword>
<dbReference type="InterPro" id="IPR011662">
    <property type="entry name" value="Secretin/TonB_short_N"/>
</dbReference>
<dbReference type="PANTHER" id="PTHR47234:SF2">
    <property type="entry name" value="TONB-DEPENDENT RECEPTOR"/>
    <property type="match status" value="1"/>
</dbReference>
<dbReference type="RefSeq" id="WP_111275412.1">
    <property type="nucleotide sequence ID" value="NZ_QFYS01000002.1"/>
</dbReference>
<dbReference type="Pfam" id="PF00593">
    <property type="entry name" value="TonB_dep_Rec_b-barrel"/>
    <property type="match status" value="1"/>
</dbReference>
<keyword evidence="15" id="KW-0675">Receptor</keyword>
<evidence type="ECO:0000256" key="7">
    <source>
        <dbReference type="ARBA" id="ARBA00023077"/>
    </source>
</evidence>
<evidence type="ECO:0000259" key="14">
    <source>
        <dbReference type="SMART" id="SM00965"/>
    </source>
</evidence>
<dbReference type="OrthoDB" id="7051241at2"/>